<proteinExistence type="inferred from homology"/>
<dbReference type="Pfam" id="PF03323">
    <property type="entry name" value="GerA"/>
    <property type="match status" value="1"/>
</dbReference>
<dbReference type="RefSeq" id="WP_326090074.1">
    <property type="nucleotide sequence ID" value="NZ_JARLKZ010000016.1"/>
</dbReference>
<comment type="caution">
    <text evidence="5">The sequence shown here is derived from an EMBL/GenBank/DDBJ whole genome shotgun (WGS) entry which is preliminary data.</text>
</comment>
<organism evidence="5 6">
    <name type="scientific">Paenibacillus dokdonensis</name>
    <dbReference type="NCBI Taxonomy" id="2567944"/>
    <lineage>
        <taxon>Bacteria</taxon>
        <taxon>Bacillati</taxon>
        <taxon>Bacillota</taxon>
        <taxon>Bacilli</taxon>
        <taxon>Bacillales</taxon>
        <taxon>Paenibacillaceae</taxon>
        <taxon>Paenibacillus</taxon>
    </lineage>
</organism>
<evidence type="ECO:0000256" key="3">
    <source>
        <dbReference type="SAM" id="MobiDB-lite"/>
    </source>
</evidence>
<evidence type="ECO:0000313" key="6">
    <source>
        <dbReference type="Proteomes" id="UP001344632"/>
    </source>
</evidence>
<dbReference type="PANTHER" id="PTHR22550:SF5">
    <property type="entry name" value="LEUCINE ZIPPER PROTEIN 4"/>
    <property type="match status" value="1"/>
</dbReference>
<sequence length="497" mass="55465">MALESQSQPFANNNETVDKVFLEQYYAECQDVVLHPFYVGDSENRQTILLIYCDGMSNAGQINQFVLPRLERMYGKTGFSSVTDIEDCQYIPLTRLKSDQLLKELDMKVFGGMLVVYFQEIHAFFTMDVSDQPNRSPEESSTESSIKGPHDGFTESLTTNVALVRKRLRSQSFCVENFVLSERGQTKVSLLYIKDIINQDIVTEIRSRLNSYEGDAIIGTSQIEDLVQGDLKSIFPLTDYVGRPDYVADSILSGRFAVIFDGSPMAIIAPITLSSLIKSPEDTNMPFHIVSIQRIMRLAGLVIALFLPGFYIALTSFNIEQVPTPLLATIMNSRSGLPFSISMETFMMLFLFEVFHEAGIRLPKSVGQTITVVGGLIVGDAAIRAGITSPTMIVMVAVTIIATFTLVNQVLAGTTAIIRLYVLMLSSFLGMFGFFIALFSLVLHLATLECYGVQYLAPISPYINRDAWEGLLRKPVKDMFRRPKVLRTQDPTRKGSE</sequence>
<evidence type="ECO:0000256" key="2">
    <source>
        <dbReference type="ARBA" id="ARBA00023136"/>
    </source>
</evidence>
<dbReference type="PIRSF" id="PIRSF005690">
    <property type="entry name" value="GerBA"/>
    <property type="match status" value="1"/>
</dbReference>
<evidence type="ECO:0000313" key="5">
    <source>
        <dbReference type="EMBL" id="MEC0242302.1"/>
    </source>
</evidence>
<feature type="transmembrane region" description="Helical" evidence="4">
    <location>
        <begin position="256"/>
        <end position="277"/>
    </location>
</feature>
<feature type="transmembrane region" description="Helical" evidence="4">
    <location>
        <begin position="337"/>
        <end position="355"/>
    </location>
</feature>
<protein>
    <submittedName>
        <fullName evidence="5">Spore germination protein</fullName>
    </submittedName>
</protein>
<feature type="transmembrane region" description="Helical" evidence="4">
    <location>
        <begin position="298"/>
        <end position="317"/>
    </location>
</feature>
<dbReference type="InterPro" id="IPR004995">
    <property type="entry name" value="Spore_Ger"/>
</dbReference>
<dbReference type="EMBL" id="JARLKZ010000016">
    <property type="protein sequence ID" value="MEC0242302.1"/>
    <property type="molecule type" value="Genomic_DNA"/>
</dbReference>
<keyword evidence="2 4" id="KW-0472">Membrane</keyword>
<keyword evidence="4" id="KW-0812">Transmembrane</keyword>
<name>A0ABU6GVV8_9BACL</name>
<reference evidence="5 6" key="1">
    <citation type="submission" date="2023-03" db="EMBL/GenBank/DDBJ databases">
        <title>Bacillus Genome Sequencing.</title>
        <authorList>
            <person name="Dunlap C."/>
        </authorList>
    </citation>
    <scope>NUCLEOTIDE SEQUENCE [LARGE SCALE GENOMIC DNA]</scope>
    <source>
        <strain evidence="5 6">BD-525</strain>
    </source>
</reference>
<accession>A0ABU6GVV8</accession>
<feature type="transmembrane region" description="Helical" evidence="4">
    <location>
        <begin position="420"/>
        <end position="446"/>
    </location>
</feature>
<feature type="region of interest" description="Disordered" evidence="3">
    <location>
        <begin position="131"/>
        <end position="153"/>
    </location>
</feature>
<feature type="transmembrane region" description="Helical" evidence="4">
    <location>
        <begin position="367"/>
        <end position="387"/>
    </location>
</feature>
<dbReference type="PANTHER" id="PTHR22550">
    <property type="entry name" value="SPORE GERMINATION PROTEIN"/>
    <property type="match status" value="1"/>
</dbReference>
<gene>
    <name evidence="5" type="ORF">P4H66_21070</name>
</gene>
<evidence type="ECO:0000256" key="1">
    <source>
        <dbReference type="ARBA" id="ARBA00005278"/>
    </source>
</evidence>
<comment type="similarity">
    <text evidence="1">Belongs to the GerABKA family.</text>
</comment>
<feature type="transmembrane region" description="Helical" evidence="4">
    <location>
        <begin position="393"/>
        <end position="413"/>
    </location>
</feature>
<dbReference type="Proteomes" id="UP001344632">
    <property type="component" value="Unassembled WGS sequence"/>
</dbReference>
<evidence type="ECO:0000256" key="4">
    <source>
        <dbReference type="SAM" id="Phobius"/>
    </source>
</evidence>
<keyword evidence="6" id="KW-1185">Reference proteome</keyword>
<dbReference type="InterPro" id="IPR050768">
    <property type="entry name" value="UPF0353/GerABKA_families"/>
</dbReference>
<keyword evidence="4" id="KW-1133">Transmembrane helix</keyword>